<feature type="compositionally biased region" description="Basic and acidic residues" evidence="4">
    <location>
        <begin position="11"/>
        <end position="24"/>
    </location>
</feature>
<evidence type="ECO:0000256" key="4">
    <source>
        <dbReference type="SAM" id="MobiDB-lite"/>
    </source>
</evidence>
<dbReference type="OrthoDB" id="2593073at2759"/>
<organism evidence="6 7">
    <name type="scientific">Suhomyces tanzawaensis NRRL Y-17324</name>
    <dbReference type="NCBI Taxonomy" id="984487"/>
    <lineage>
        <taxon>Eukaryota</taxon>
        <taxon>Fungi</taxon>
        <taxon>Dikarya</taxon>
        <taxon>Ascomycota</taxon>
        <taxon>Saccharomycotina</taxon>
        <taxon>Pichiomycetes</taxon>
        <taxon>Debaryomycetaceae</taxon>
        <taxon>Suhomyces</taxon>
    </lineage>
</organism>
<dbReference type="Gene3D" id="1.20.5.170">
    <property type="match status" value="1"/>
</dbReference>
<feature type="compositionally biased region" description="Low complexity" evidence="4">
    <location>
        <begin position="43"/>
        <end position="54"/>
    </location>
</feature>
<name>A0A1E4SC45_9ASCO</name>
<dbReference type="GO" id="GO:0000976">
    <property type="term" value="F:transcription cis-regulatory region binding"/>
    <property type="evidence" value="ECO:0007669"/>
    <property type="project" value="InterPro"/>
</dbReference>
<proteinExistence type="predicted"/>
<sequence length="234" mass="25195">MNSSFTSWGNDKPDQASAQDDKFDPSFARHPSGAEGAEGYPSVDDVTAAAVATAQRARKPLRRGGRGRDNSEEEEDDQVRAAQEAVAGLAQPEQYTHEEKLAAAVAQGAGRSPDSPLSDHEGSGSKLVRGSGTKRAIQNRNAQRAFRQRKEKYVKELELKAAEVDQLKQSIEELRAENLQLRDYTLALQSRVIELSPSNGQAIAQATSVQAGSDASANIMPTPPAVFNAKHGEK</sequence>
<dbReference type="GeneID" id="30985402"/>
<feature type="coiled-coil region" evidence="3">
    <location>
        <begin position="150"/>
        <end position="184"/>
    </location>
</feature>
<dbReference type="Proteomes" id="UP000094285">
    <property type="component" value="Unassembled WGS sequence"/>
</dbReference>
<dbReference type="SUPFAM" id="SSF57959">
    <property type="entry name" value="Leucine zipper domain"/>
    <property type="match status" value="1"/>
</dbReference>
<dbReference type="Pfam" id="PF00170">
    <property type="entry name" value="bZIP_1"/>
    <property type="match status" value="1"/>
</dbReference>
<dbReference type="PROSITE" id="PS00036">
    <property type="entry name" value="BZIP_BASIC"/>
    <property type="match status" value="1"/>
</dbReference>
<feature type="domain" description="BZIP" evidence="5">
    <location>
        <begin position="134"/>
        <end position="149"/>
    </location>
</feature>
<dbReference type="PANTHER" id="PTHR40621">
    <property type="entry name" value="TRANSCRIPTION FACTOR KAPC-RELATED"/>
    <property type="match status" value="1"/>
</dbReference>
<evidence type="ECO:0000256" key="1">
    <source>
        <dbReference type="ARBA" id="ARBA00004123"/>
    </source>
</evidence>
<feature type="region of interest" description="Disordered" evidence="4">
    <location>
        <begin position="1"/>
        <end position="147"/>
    </location>
</feature>
<dbReference type="GO" id="GO:0090575">
    <property type="term" value="C:RNA polymerase II transcription regulator complex"/>
    <property type="evidence" value="ECO:0007669"/>
    <property type="project" value="TreeGrafter"/>
</dbReference>
<dbReference type="AlphaFoldDB" id="A0A1E4SC45"/>
<gene>
    <name evidence="6" type="ORF">CANTADRAFT_8249</name>
</gene>
<comment type="subcellular location">
    <subcellularLocation>
        <location evidence="1">Nucleus</location>
    </subcellularLocation>
</comment>
<keyword evidence="7" id="KW-1185">Reference proteome</keyword>
<evidence type="ECO:0000313" key="6">
    <source>
        <dbReference type="EMBL" id="ODV77094.1"/>
    </source>
</evidence>
<dbReference type="RefSeq" id="XP_020062216.1">
    <property type="nucleotide sequence ID" value="XM_020211266.1"/>
</dbReference>
<dbReference type="InterPro" id="IPR004827">
    <property type="entry name" value="bZIP"/>
</dbReference>
<dbReference type="InterPro" id="IPR046347">
    <property type="entry name" value="bZIP_sf"/>
</dbReference>
<accession>A0A1E4SC45</accession>
<dbReference type="PANTHER" id="PTHR40621:SF6">
    <property type="entry name" value="AP-1-LIKE TRANSCRIPTION FACTOR YAP1-RELATED"/>
    <property type="match status" value="1"/>
</dbReference>
<keyword evidence="3" id="KW-0175">Coiled coil</keyword>
<dbReference type="CDD" id="cd14688">
    <property type="entry name" value="bZIP_YAP"/>
    <property type="match status" value="1"/>
</dbReference>
<dbReference type="EMBL" id="KV453916">
    <property type="protein sequence ID" value="ODV77094.1"/>
    <property type="molecule type" value="Genomic_DNA"/>
</dbReference>
<feature type="region of interest" description="Disordered" evidence="4">
    <location>
        <begin position="214"/>
        <end position="234"/>
    </location>
</feature>
<evidence type="ECO:0000313" key="7">
    <source>
        <dbReference type="Proteomes" id="UP000094285"/>
    </source>
</evidence>
<evidence type="ECO:0000259" key="5">
    <source>
        <dbReference type="PROSITE" id="PS00036"/>
    </source>
</evidence>
<feature type="compositionally biased region" description="Basic residues" evidence="4">
    <location>
        <begin position="56"/>
        <end position="65"/>
    </location>
</feature>
<evidence type="ECO:0000256" key="3">
    <source>
        <dbReference type="SAM" id="Coils"/>
    </source>
</evidence>
<dbReference type="GO" id="GO:0001228">
    <property type="term" value="F:DNA-binding transcription activator activity, RNA polymerase II-specific"/>
    <property type="evidence" value="ECO:0007669"/>
    <property type="project" value="TreeGrafter"/>
</dbReference>
<dbReference type="InterPro" id="IPR050936">
    <property type="entry name" value="AP-1-like"/>
</dbReference>
<dbReference type="SMART" id="SM00338">
    <property type="entry name" value="BRLZ"/>
    <property type="match status" value="1"/>
</dbReference>
<dbReference type="STRING" id="984487.A0A1E4SC45"/>
<reference evidence="7" key="1">
    <citation type="submission" date="2016-05" db="EMBL/GenBank/DDBJ databases">
        <title>Comparative genomics of biotechnologically important yeasts.</title>
        <authorList>
            <consortium name="DOE Joint Genome Institute"/>
            <person name="Riley R."/>
            <person name="Haridas S."/>
            <person name="Wolfe K.H."/>
            <person name="Lopes M.R."/>
            <person name="Hittinger C.T."/>
            <person name="Goker M."/>
            <person name="Salamov A."/>
            <person name="Wisecaver J."/>
            <person name="Long T.M."/>
            <person name="Aerts A.L."/>
            <person name="Barry K."/>
            <person name="Choi C."/>
            <person name="Clum A."/>
            <person name="Coughlan A.Y."/>
            <person name="Deshpande S."/>
            <person name="Douglass A.P."/>
            <person name="Hanson S.J."/>
            <person name="Klenk H.-P."/>
            <person name="Labutti K."/>
            <person name="Lapidus A."/>
            <person name="Lindquist E."/>
            <person name="Lipzen A."/>
            <person name="Meier-Kolthoff J.P."/>
            <person name="Ohm R.A."/>
            <person name="Otillar R.P."/>
            <person name="Pangilinan J."/>
            <person name="Peng Y."/>
            <person name="Rokas A."/>
            <person name="Rosa C.A."/>
            <person name="Scheuner C."/>
            <person name="Sibirny A.A."/>
            <person name="Slot J.C."/>
            <person name="Stielow J.B."/>
            <person name="Sun H."/>
            <person name="Kurtzman C.P."/>
            <person name="Blackwell M."/>
            <person name="Grigoriev I.V."/>
            <person name="Jeffries T.W."/>
        </authorList>
    </citation>
    <scope>NUCLEOTIDE SEQUENCE [LARGE SCALE GENOMIC DNA]</scope>
    <source>
        <strain evidence="7">NRRL Y-17324</strain>
    </source>
</reference>
<evidence type="ECO:0000256" key="2">
    <source>
        <dbReference type="ARBA" id="ARBA00023242"/>
    </source>
</evidence>
<feature type="compositionally biased region" description="Low complexity" evidence="4">
    <location>
        <begin position="135"/>
        <end position="145"/>
    </location>
</feature>
<protein>
    <recommendedName>
        <fullName evidence="5">BZIP domain-containing protein</fullName>
    </recommendedName>
</protein>
<keyword evidence="2" id="KW-0539">Nucleus</keyword>